<dbReference type="Gene3D" id="3.40.640.10">
    <property type="entry name" value="Type I PLP-dependent aspartate aminotransferase-like (Major domain)"/>
    <property type="match status" value="1"/>
</dbReference>
<dbReference type="GO" id="GO:0008483">
    <property type="term" value="F:transaminase activity"/>
    <property type="evidence" value="ECO:0007669"/>
    <property type="project" value="UniProtKB-KW"/>
</dbReference>
<dbReference type="InterPro" id="IPR049704">
    <property type="entry name" value="Aminotrans_3_PPA_site"/>
</dbReference>
<keyword evidence="5" id="KW-0808">Transferase</keyword>
<keyword evidence="3 4" id="KW-0663">Pyridoxal phosphate</keyword>
<keyword evidence="6" id="KW-1185">Reference proteome</keyword>
<evidence type="ECO:0000256" key="4">
    <source>
        <dbReference type="RuleBase" id="RU003560"/>
    </source>
</evidence>
<evidence type="ECO:0000313" key="5">
    <source>
        <dbReference type="EMBL" id="TDK50144.1"/>
    </source>
</evidence>
<dbReference type="GO" id="GO:0030170">
    <property type="term" value="F:pyridoxal phosphate binding"/>
    <property type="evidence" value="ECO:0007669"/>
    <property type="project" value="InterPro"/>
</dbReference>
<proteinExistence type="inferred from homology"/>
<evidence type="ECO:0000256" key="1">
    <source>
        <dbReference type="ARBA" id="ARBA00001933"/>
    </source>
</evidence>
<dbReference type="PANTHER" id="PTHR45688:SF13">
    <property type="entry name" value="ALANINE--GLYOXYLATE AMINOTRANSFERASE 2-LIKE"/>
    <property type="match status" value="1"/>
</dbReference>
<evidence type="ECO:0000313" key="6">
    <source>
        <dbReference type="Proteomes" id="UP000295301"/>
    </source>
</evidence>
<organism evidence="5 6">
    <name type="scientific">Antarcticimicrobium luteum</name>
    <dbReference type="NCBI Taxonomy" id="2547397"/>
    <lineage>
        <taxon>Bacteria</taxon>
        <taxon>Pseudomonadati</taxon>
        <taxon>Pseudomonadota</taxon>
        <taxon>Alphaproteobacteria</taxon>
        <taxon>Rhodobacterales</taxon>
        <taxon>Paracoccaceae</taxon>
        <taxon>Antarcticimicrobium</taxon>
    </lineage>
</organism>
<evidence type="ECO:0000256" key="2">
    <source>
        <dbReference type="ARBA" id="ARBA00008954"/>
    </source>
</evidence>
<dbReference type="PANTHER" id="PTHR45688">
    <property type="match status" value="1"/>
</dbReference>
<dbReference type="EMBL" id="SMUV01000058">
    <property type="protein sequence ID" value="TDK50144.1"/>
    <property type="molecule type" value="Genomic_DNA"/>
</dbReference>
<protein>
    <submittedName>
        <fullName evidence="5">Aspartate aminotransferase family protein</fullName>
    </submittedName>
</protein>
<dbReference type="AlphaFoldDB" id="A0A4R5VCW1"/>
<dbReference type="OrthoDB" id="9801834at2"/>
<name>A0A4R5VCW1_9RHOB</name>
<dbReference type="InterPro" id="IPR005814">
    <property type="entry name" value="Aminotrans_3"/>
</dbReference>
<dbReference type="Gene3D" id="3.90.1150.10">
    <property type="entry name" value="Aspartate Aminotransferase, domain 1"/>
    <property type="match status" value="1"/>
</dbReference>
<reference evidence="5 6" key="1">
    <citation type="submission" date="2019-03" db="EMBL/GenBank/DDBJ databases">
        <title>Ruegeria lutea sp. nov., a novel strain, isolated from marine sediment, the Masan Bay, South Korea.</title>
        <authorList>
            <person name="Kim J."/>
            <person name="Kim D.-Y."/>
            <person name="Lee S.-S."/>
        </authorList>
    </citation>
    <scope>NUCLEOTIDE SEQUENCE [LARGE SCALE GENOMIC DNA]</scope>
    <source>
        <strain evidence="5 6">318-1</strain>
    </source>
</reference>
<dbReference type="SUPFAM" id="SSF53383">
    <property type="entry name" value="PLP-dependent transferases"/>
    <property type="match status" value="1"/>
</dbReference>
<dbReference type="InterPro" id="IPR015424">
    <property type="entry name" value="PyrdxlP-dep_Trfase"/>
</dbReference>
<comment type="caution">
    <text evidence="5">The sequence shown here is derived from an EMBL/GenBank/DDBJ whole genome shotgun (WGS) entry which is preliminary data.</text>
</comment>
<dbReference type="Proteomes" id="UP000295301">
    <property type="component" value="Unassembled WGS sequence"/>
</dbReference>
<accession>A0A4R5VCW1</accession>
<keyword evidence="5" id="KW-0032">Aminotransferase</keyword>
<sequence length="442" mass="47523">MKTEVGMVNAFVEGKTELDAATAEMIRRRSALLGPAYRLFYERPLHLVRGEGVWLYDPEGEAYLDAYNNVTSIGHCRPEVVEAIAEQAATLATNTRYIHASILDYAARLLATMPDEIGHMMFTCTGSDANDLATRIAQSYTGGTGIVVTETAYHGITQSVSEFSPSLGENVDMGPHVRTVPAPDAYRMGEGMADAFGDAVAAAFADLRRHGIKPALFICDGIFASDGVFDGPAGFLQKAVAATRAAGALYVADEVQSGFGRTGDAMWGFQRHGVIPDLVTMGKPMGNGYPVAGVAVRPEVIDEFGRKARYFNTFGGNAVAVRAAGAVLDVIEKENLVENAREIGAYMRDRMRALQTEYPQIGDVRGAGLFIGVEMVSDPEIKTPDAGLATAIVNGLRDENVLISGCAKAANVLKIRPPLVFTRDNADYFLAALERVLERTLK</sequence>
<dbReference type="PIRSF" id="PIRSF000521">
    <property type="entry name" value="Transaminase_4ab_Lys_Orn"/>
    <property type="match status" value="1"/>
</dbReference>
<dbReference type="CDD" id="cd00610">
    <property type="entry name" value="OAT_like"/>
    <property type="match status" value="1"/>
</dbReference>
<dbReference type="RefSeq" id="WP_133359016.1">
    <property type="nucleotide sequence ID" value="NZ_SMUV01000058.1"/>
</dbReference>
<comment type="cofactor">
    <cofactor evidence="1">
        <name>pyridoxal 5'-phosphate</name>
        <dbReference type="ChEBI" id="CHEBI:597326"/>
    </cofactor>
</comment>
<dbReference type="InterPro" id="IPR015421">
    <property type="entry name" value="PyrdxlP-dep_Trfase_major"/>
</dbReference>
<dbReference type="InterPro" id="IPR015422">
    <property type="entry name" value="PyrdxlP-dep_Trfase_small"/>
</dbReference>
<dbReference type="Pfam" id="PF00202">
    <property type="entry name" value="Aminotran_3"/>
    <property type="match status" value="1"/>
</dbReference>
<gene>
    <name evidence="5" type="ORF">E1832_06975</name>
</gene>
<dbReference type="PROSITE" id="PS00600">
    <property type="entry name" value="AA_TRANSFER_CLASS_3"/>
    <property type="match status" value="1"/>
</dbReference>
<comment type="similarity">
    <text evidence="2 4">Belongs to the class-III pyridoxal-phosphate-dependent aminotransferase family.</text>
</comment>
<evidence type="ECO:0000256" key="3">
    <source>
        <dbReference type="ARBA" id="ARBA00022898"/>
    </source>
</evidence>